<dbReference type="Gene3D" id="3.40.190.10">
    <property type="entry name" value="Periplasmic binding protein-like II"/>
    <property type="match status" value="1"/>
</dbReference>
<evidence type="ECO:0000313" key="8">
    <source>
        <dbReference type="Proteomes" id="UP000634136"/>
    </source>
</evidence>
<dbReference type="SUPFAM" id="SSF53850">
    <property type="entry name" value="Periplasmic binding protein-like II"/>
    <property type="match status" value="1"/>
</dbReference>
<dbReference type="AlphaFoldDB" id="A0A834X8X8"/>
<proteinExistence type="predicted"/>
<feature type="chain" id="PRO_5032809227" evidence="5">
    <location>
        <begin position="26"/>
        <end position="519"/>
    </location>
</feature>
<evidence type="ECO:0000256" key="1">
    <source>
        <dbReference type="ARBA" id="ARBA00004370"/>
    </source>
</evidence>
<dbReference type="FunFam" id="3.40.50.2300:FF:000188">
    <property type="entry name" value="Glutamate receptor"/>
    <property type="match status" value="1"/>
</dbReference>
<dbReference type="Proteomes" id="UP000634136">
    <property type="component" value="Unassembled WGS sequence"/>
</dbReference>
<keyword evidence="2" id="KW-0812">Transmembrane</keyword>
<dbReference type="Gene3D" id="3.40.50.2300">
    <property type="match status" value="2"/>
</dbReference>
<evidence type="ECO:0000256" key="5">
    <source>
        <dbReference type="SAM" id="SignalP"/>
    </source>
</evidence>
<evidence type="ECO:0000256" key="2">
    <source>
        <dbReference type="ARBA" id="ARBA00022692"/>
    </source>
</evidence>
<dbReference type="InterPro" id="IPR028082">
    <property type="entry name" value="Peripla_BP_I"/>
</dbReference>
<dbReference type="CDD" id="cd19990">
    <property type="entry name" value="PBP1_GABAb_receptor_plant"/>
    <property type="match status" value="1"/>
</dbReference>
<reference evidence="7" key="1">
    <citation type="submission" date="2020-09" db="EMBL/GenBank/DDBJ databases">
        <title>Genome-Enabled Discovery of Anthraquinone Biosynthesis in Senna tora.</title>
        <authorList>
            <person name="Kang S.-H."/>
            <person name="Pandey R.P."/>
            <person name="Lee C.-M."/>
            <person name="Sim J.-S."/>
            <person name="Jeong J.-T."/>
            <person name="Choi B.-S."/>
            <person name="Jung M."/>
            <person name="Ginzburg D."/>
            <person name="Zhao K."/>
            <person name="Won S.Y."/>
            <person name="Oh T.-J."/>
            <person name="Yu Y."/>
            <person name="Kim N.-H."/>
            <person name="Lee O.R."/>
            <person name="Lee T.-H."/>
            <person name="Bashyal P."/>
            <person name="Kim T.-S."/>
            <person name="Lee W.-H."/>
            <person name="Kawkins C."/>
            <person name="Kim C.-K."/>
            <person name="Kim J.S."/>
            <person name="Ahn B.O."/>
            <person name="Rhee S.Y."/>
            <person name="Sohng J.K."/>
        </authorList>
    </citation>
    <scope>NUCLEOTIDE SEQUENCE</scope>
    <source>
        <tissue evidence="7">Leaf</tissue>
    </source>
</reference>
<keyword evidence="4" id="KW-0472">Membrane</keyword>
<keyword evidence="5" id="KW-0732">Signal</keyword>
<evidence type="ECO:0000256" key="4">
    <source>
        <dbReference type="ARBA" id="ARBA00023136"/>
    </source>
</evidence>
<dbReference type="PANTHER" id="PTHR34836:SF9">
    <property type="entry name" value="RECEPTOR LIGAND BINDING REGION DOMAIN-CONTAINING PROTEIN"/>
    <property type="match status" value="1"/>
</dbReference>
<dbReference type="PANTHER" id="PTHR34836">
    <property type="entry name" value="OS06G0188250 PROTEIN"/>
    <property type="match status" value="1"/>
</dbReference>
<dbReference type="InterPro" id="IPR015683">
    <property type="entry name" value="Ionotropic_Glu_rcpt"/>
</dbReference>
<dbReference type="Pfam" id="PF01094">
    <property type="entry name" value="ANF_receptor"/>
    <property type="match status" value="1"/>
</dbReference>
<name>A0A834X8X8_9FABA</name>
<sequence>MQNSPLPSFWFFIFLISSILIRTDGGEATNGDNKVIRIGAIVDSNSRIGKEQQIAMEIAAQNYNNTSNTHKLALYFQNPTNEPFTTTSLAEELIEKQKVQVIIGTQTWQEATIMAGIGSKTQVPIISFASPAITPPLTPKRWPYLIRLSNNVTAHINCIADIVHSFTWQRVIAIYEDDAYGGGDYGMLQLLSESLQHFGSMIEYRLALPPLSLLSDPSMLIQQELVKLVKQTQSRVFIVLHSSLEMVNFLFREASQIGLVDRDSAWIIPESITNVMDSVDKSGISYMEGSLGIKTYYVENSSQYKDFQGQFRRRFRAKNPEEDNINPGFYALQAHDSIKIVIQALEKMASTRSDLLREILSSNFHGLSGDIHFEEGQLLQNPTLRVVNVVGKSYKEIEFWTQEVGFFTGDDAKSSTQGLGGVVQWPGNLPRNPKGWKMPIKQKPMRIAIPGRTAFSKFVKVVYGENPAENEYTGFCIEIFKMVLDLLEYDLPYEFHPLNVTYPDLVQLVYNKVTSLCFN</sequence>
<dbReference type="EMBL" id="JAAIUW010000002">
    <property type="protein sequence ID" value="KAF7840355.1"/>
    <property type="molecule type" value="Genomic_DNA"/>
</dbReference>
<dbReference type="OrthoDB" id="5984008at2759"/>
<dbReference type="InterPro" id="IPR001828">
    <property type="entry name" value="ANF_lig-bd_rcpt"/>
</dbReference>
<accession>A0A834X8X8</accession>
<evidence type="ECO:0000256" key="3">
    <source>
        <dbReference type="ARBA" id="ARBA00022989"/>
    </source>
</evidence>
<dbReference type="InterPro" id="IPR044440">
    <property type="entry name" value="GABAb_receptor_plant_PBP1"/>
</dbReference>
<feature type="domain" description="Receptor ligand binding region" evidence="6">
    <location>
        <begin position="53"/>
        <end position="391"/>
    </location>
</feature>
<dbReference type="GO" id="GO:0016020">
    <property type="term" value="C:membrane"/>
    <property type="evidence" value="ECO:0007669"/>
    <property type="project" value="UniProtKB-SubCell"/>
</dbReference>
<protein>
    <submittedName>
        <fullName evidence="7">Glutamate receptor 2.7-like</fullName>
    </submittedName>
</protein>
<feature type="signal peptide" evidence="5">
    <location>
        <begin position="1"/>
        <end position="25"/>
    </location>
</feature>
<dbReference type="SUPFAM" id="SSF53822">
    <property type="entry name" value="Periplasmic binding protein-like I"/>
    <property type="match status" value="1"/>
</dbReference>
<keyword evidence="7" id="KW-0675">Receptor</keyword>
<gene>
    <name evidence="7" type="ORF">G2W53_002653</name>
</gene>
<comment type="subcellular location">
    <subcellularLocation>
        <location evidence="1">Membrane</location>
    </subcellularLocation>
</comment>
<evidence type="ECO:0000259" key="6">
    <source>
        <dbReference type="Pfam" id="PF01094"/>
    </source>
</evidence>
<keyword evidence="8" id="KW-1185">Reference proteome</keyword>
<keyword evidence="3" id="KW-1133">Transmembrane helix</keyword>
<evidence type="ECO:0000313" key="7">
    <source>
        <dbReference type="EMBL" id="KAF7840355.1"/>
    </source>
</evidence>
<organism evidence="7 8">
    <name type="scientific">Senna tora</name>
    <dbReference type="NCBI Taxonomy" id="362788"/>
    <lineage>
        <taxon>Eukaryota</taxon>
        <taxon>Viridiplantae</taxon>
        <taxon>Streptophyta</taxon>
        <taxon>Embryophyta</taxon>
        <taxon>Tracheophyta</taxon>
        <taxon>Spermatophyta</taxon>
        <taxon>Magnoliopsida</taxon>
        <taxon>eudicotyledons</taxon>
        <taxon>Gunneridae</taxon>
        <taxon>Pentapetalae</taxon>
        <taxon>rosids</taxon>
        <taxon>fabids</taxon>
        <taxon>Fabales</taxon>
        <taxon>Fabaceae</taxon>
        <taxon>Caesalpinioideae</taxon>
        <taxon>Cassia clade</taxon>
        <taxon>Senna</taxon>
    </lineage>
</organism>
<comment type="caution">
    <text evidence="7">The sequence shown here is derived from an EMBL/GenBank/DDBJ whole genome shotgun (WGS) entry which is preliminary data.</text>
</comment>